<organism evidence="1 2">
    <name type="scientific">Elsinoe batatas</name>
    <dbReference type="NCBI Taxonomy" id="2601811"/>
    <lineage>
        <taxon>Eukaryota</taxon>
        <taxon>Fungi</taxon>
        <taxon>Dikarya</taxon>
        <taxon>Ascomycota</taxon>
        <taxon>Pezizomycotina</taxon>
        <taxon>Dothideomycetes</taxon>
        <taxon>Dothideomycetidae</taxon>
        <taxon>Myriangiales</taxon>
        <taxon>Elsinoaceae</taxon>
        <taxon>Elsinoe</taxon>
    </lineage>
</organism>
<dbReference type="EMBL" id="JAESVG020000002">
    <property type="protein sequence ID" value="KAG8630422.1"/>
    <property type="molecule type" value="Genomic_DNA"/>
</dbReference>
<reference evidence="1" key="1">
    <citation type="submission" date="2021-07" db="EMBL/GenBank/DDBJ databases">
        <title>Elsinoe batatas strain:CRI-CJ2 Genome sequencing and assembly.</title>
        <authorList>
            <person name="Huang L."/>
        </authorList>
    </citation>
    <scope>NUCLEOTIDE SEQUENCE</scope>
    <source>
        <strain evidence="1">CRI-CJ2</strain>
    </source>
</reference>
<gene>
    <name evidence="1" type="ORF">KVT40_002041</name>
</gene>
<sequence length="154" mass="16865">MMRNSRQLTIAHQRPLSSWLRIMQVNRSQADSIARDSHATLHHVGSTAQLFTADFEPNDQILASLDGTSAVSLFYNSHRMSLINQQSTDNMHEPAISLTIGAEVVGPGPIPETYKRLAYMPAVNAGKSLAQSLACTLPTFHLHSQDITSTIPAE</sequence>
<proteinExistence type="predicted"/>
<evidence type="ECO:0000313" key="2">
    <source>
        <dbReference type="Proteomes" id="UP000809789"/>
    </source>
</evidence>
<evidence type="ECO:0000313" key="1">
    <source>
        <dbReference type="EMBL" id="KAG8630422.1"/>
    </source>
</evidence>
<dbReference type="Proteomes" id="UP000809789">
    <property type="component" value="Unassembled WGS sequence"/>
</dbReference>
<keyword evidence="2" id="KW-1185">Reference proteome</keyword>
<dbReference type="AlphaFoldDB" id="A0A8K0PJD7"/>
<protein>
    <submittedName>
        <fullName evidence="1">Uncharacterized protein</fullName>
    </submittedName>
</protein>
<name>A0A8K0PJD7_9PEZI</name>
<comment type="caution">
    <text evidence="1">The sequence shown here is derived from an EMBL/GenBank/DDBJ whole genome shotgun (WGS) entry which is preliminary data.</text>
</comment>
<accession>A0A8K0PJD7</accession>